<reference evidence="7" key="1">
    <citation type="submission" date="2020-10" db="EMBL/GenBank/DDBJ databases">
        <authorList>
            <person name="Gilroy R."/>
        </authorList>
    </citation>
    <scope>NUCLEOTIDE SEQUENCE</scope>
    <source>
        <strain evidence="7">20514</strain>
    </source>
</reference>
<evidence type="ECO:0000259" key="5">
    <source>
        <dbReference type="PROSITE" id="PS51898"/>
    </source>
</evidence>
<dbReference type="InterPro" id="IPR010998">
    <property type="entry name" value="Integrase_recombinase_N"/>
</dbReference>
<dbReference type="EMBL" id="JADIMQ010000107">
    <property type="protein sequence ID" value="MBO8449100.1"/>
    <property type="molecule type" value="Genomic_DNA"/>
</dbReference>
<feature type="non-terminal residue" evidence="7">
    <location>
        <position position="215"/>
    </location>
</feature>
<evidence type="ECO:0000256" key="4">
    <source>
        <dbReference type="PROSITE-ProRule" id="PRU01248"/>
    </source>
</evidence>
<dbReference type="InterPro" id="IPR044068">
    <property type="entry name" value="CB"/>
</dbReference>
<comment type="caution">
    <text evidence="7">The sequence shown here is derived from an EMBL/GenBank/DDBJ whole genome shotgun (WGS) entry which is preliminary data.</text>
</comment>
<reference evidence="7" key="2">
    <citation type="journal article" date="2021" name="PeerJ">
        <title>Extensive microbial diversity within the chicken gut microbiome revealed by metagenomics and culture.</title>
        <authorList>
            <person name="Gilroy R."/>
            <person name="Ravi A."/>
            <person name="Getino M."/>
            <person name="Pursley I."/>
            <person name="Horton D.L."/>
            <person name="Alikhan N.F."/>
            <person name="Baker D."/>
            <person name="Gharbi K."/>
            <person name="Hall N."/>
            <person name="Watson M."/>
            <person name="Adriaenssens E.M."/>
            <person name="Foster-Nyarko E."/>
            <person name="Jarju S."/>
            <person name="Secka A."/>
            <person name="Antonio M."/>
            <person name="Oren A."/>
            <person name="Chaudhuri R.R."/>
            <person name="La Ragione R."/>
            <person name="Hildebrand F."/>
            <person name="Pallen M.J."/>
        </authorList>
    </citation>
    <scope>NUCLEOTIDE SEQUENCE</scope>
    <source>
        <strain evidence="7">20514</strain>
    </source>
</reference>
<evidence type="ECO:0000256" key="1">
    <source>
        <dbReference type="ARBA" id="ARBA00022908"/>
    </source>
</evidence>
<dbReference type="Pfam" id="PF02899">
    <property type="entry name" value="Phage_int_SAM_1"/>
    <property type="match status" value="1"/>
</dbReference>
<evidence type="ECO:0000259" key="6">
    <source>
        <dbReference type="PROSITE" id="PS51900"/>
    </source>
</evidence>
<sequence length="215" mass="24360">MAADGLDGIDAVVDAFLSDQQVMETSRRAYGWEIRRFFGWCRSTGRKMDELRRADIVAYIGDMSENGYSARTMMSYTVAVRRFFAWLESRGISTNIVSGVKSPGYRKIGFVKMHLDRDERAGLLEYARKRGLRDYAIINLMLRNGLRTIEVSRLDAGDISYRRNVRIVKVWRKGAYGKDDFVVLTDEAYGPIAEYLSGRGKVLPGSPLFVTEGKG</sequence>
<dbReference type="Gene3D" id="1.10.150.130">
    <property type="match status" value="1"/>
</dbReference>
<gene>
    <name evidence="7" type="ORF">IAC29_07515</name>
</gene>
<feature type="domain" description="Core-binding (CB)" evidence="6">
    <location>
        <begin position="7"/>
        <end position="88"/>
    </location>
</feature>
<dbReference type="PROSITE" id="PS51898">
    <property type="entry name" value="TYR_RECOMBINASE"/>
    <property type="match status" value="1"/>
</dbReference>
<protein>
    <submittedName>
        <fullName evidence="7">Site-specific integrase</fullName>
    </submittedName>
</protein>
<dbReference type="PROSITE" id="PS51900">
    <property type="entry name" value="CB"/>
    <property type="match status" value="1"/>
</dbReference>
<accession>A0A9D9HCF9</accession>
<evidence type="ECO:0000256" key="3">
    <source>
        <dbReference type="ARBA" id="ARBA00023172"/>
    </source>
</evidence>
<evidence type="ECO:0000313" key="8">
    <source>
        <dbReference type="Proteomes" id="UP000810252"/>
    </source>
</evidence>
<dbReference type="GO" id="GO:0003677">
    <property type="term" value="F:DNA binding"/>
    <property type="evidence" value="ECO:0007669"/>
    <property type="project" value="UniProtKB-UniRule"/>
</dbReference>
<dbReference type="Proteomes" id="UP000810252">
    <property type="component" value="Unassembled WGS sequence"/>
</dbReference>
<dbReference type="AlphaFoldDB" id="A0A9D9HCF9"/>
<organism evidence="7 8">
    <name type="scientific">Candidatus Cryptobacteroides merdigallinarum</name>
    <dbReference type="NCBI Taxonomy" id="2840770"/>
    <lineage>
        <taxon>Bacteria</taxon>
        <taxon>Pseudomonadati</taxon>
        <taxon>Bacteroidota</taxon>
        <taxon>Bacteroidia</taxon>
        <taxon>Bacteroidales</taxon>
        <taxon>Candidatus Cryptobacteroides</taxon>
    </lineage>
</organism>
<dbReference type="InterPro" id="IPR013762">
    <property type="entry name" value="Integrase-like_cat_sf"/>
</dbReference>
<dbReference type="InterPro" id="IPR011010">
    <property type="entry name" value="DNA_brk_join_enz"/>
</dbReference>
<dbReference type="Gene3D" id="1.10.443.10">
    <property type="entry name" value="Intergrase catalytic core"/>
    <property type="match status" value="1"/>
</dbReference>
<evidence type="ECO:0000313" key="7">
    <source>
        <dbReference type="EMBL" id="MBO8449100.1"/>
    </source>
</evidence>
<dbReference type="GO" id="GO:0015074">
    <property type="term" value="P:DNA integration"/>
    <property type="evidence" value="ECO:0007669"/>
    <property type="project" value="UniProtKB-KW"/>
</dbReference>
<dbReference type="InterPro" id="IPR004107">
    <property type="entry name" value="Integrase_SAM-like_N"/>
</dbReference>
<keyword evidence="2 4" id="KW-0238">DNA-binding</keyword>
<dbReference type="SUPFAM" id="SSF56349">
    <property type="entry name" value="DNA breaking-rejoining enzymes"/>
    <property type="match status" value="1"/>
</dbReference>
<name>A0A9D9HCF9_9BACT</name>
<keyword evidence="3" id="KW-0233">DNA recombination</keyword>
<dbReference type="InterPro" id="IPR002104">
    <property type="entry name" value="Integrase_catalytic"/>
</dbReference>
<evidence type="ECO:0000256" key="2">
    <source>
        <dbReference type="ARBA" id="ARBA00023125"/>
    </source>
</evidence>
<dbReference type="GO" id="GO:0006310">
    <property type="term" value="P:DNA recombination"/>
    <property type="evidence" value="ECO:0007669"/>
    <property type="project" value="UniProtKB-KW"/>
</dbReference>
<feature type="domain" description="Tyr recombinase" evidence="5">
    <location>
        <begin position="110"/>
        <end position="215"/>
    </location>
</feature>
<keyword evidence="1" id="KW-0229">DNA integration</keyword>
<proteinExistence type="predicted"/>